<dbReference type="EMBL" id="QGGI01000026">
    <property type="protein sequence ID" value="PWJ87124.1"/>
    <property type="molecule type" value="Genomic_DNA"/>
</dbReference>
<evidence type="ECO:0008006" key="4">
    <source>
        <dbReference type="Google" id="ProtNLM"/>
    </source>
</evidence>
<dbReference type="AlphaFoldDB" id="A0AA45HHH9"/>
<evidence type="ECO:0000256" key="1">
    <source>
        <dbReference type="SAM" id="Phobius"/>
    </source>
</evidence>
<keyword evidence="1" id="KW-0812">Transmembrane</keyword>
<comment type="caution">
    <text evidence="2">The sequence shown here is derived from an EMBL/GenBank/DDBJ whole genome shotgun (WGS) entry which is preliminary data.</text>
</comment>
<keyword evidence="1" id="KW-0472">Membrane</keyword>
<evidence type="ECO:0000313" key="3">
    <source>
        <dbReference type="Proteomes" id="UP000245921"/>
    </source>
</evidence>
<dbReference type="InterPro" id="IPR029058">
    <property type="entry name" value="AB_hydrolase_fold"/>
</dbReference>
<dbReference type="Gene3D" id="3.40.50.1820">
    <property type="entry name" value="alpha/beta hydrolase"/>
    <property type="match status" value="1"/>
</dbReference>
<keyword evidence="3" id="KW-1185">Reference proteome</keyword>
<dbReference type="Proteomes" id="UP000245921">
    <property type="component" value="Unassembled WGS sequence"/>
</dbReference>
<accession>A0AA45HHH9</accession>
<proteinExistence type="predicted"/>
<name>A0AA45HHH9_9BACT</name>
<dbReference type="RefSeq" id="WP_109606387.1">
    <property type="nucleotide sequence ID" value="NZ_QGGI01000026.1"/>
</dbReference>
<reference evidence="2 3" key="1">
    <citation type="submission" date="2018-05" db="EMBL/GenBank/DDBJ databases">
        <title>Genomic Encyclopedia of Type Strains, Phase IV (KMG-IV): sequencing the most valuable type-strain genomes for metagenomic binning, comparative biology and taxonomic classification.</title>
        <authorList>
            <person name="Goeker M."/>
        </authorList>
    </citation>
    <scope>NUCLEOTIDE SEQUENCE [LARGE SCALE GENOMIC DNA]</scope>
    <source>
        <strain evidence="2 3">DSM 24906</strain>
    </source>
</reference>
<protein>
    <recommendedName>
        <fullName evidence="4">Alpha/beta hydrolase family protein</fullName>
    </recommendedName>
</protein>
<feature type="transmembrane region" description="Helical" evidence="1">
    <location>
        <begin position="142"/>
        <end position="160"/>
    </location>
</feature>
<dbReference type="SUPFAM" id="SSF53474">
    <property type="entry name" value="alpha/beta-Hydrolases"/>
    <property type="match status" value="1"/>
</dbReference>
<organism evidence="2 3">
    <name type="scientific">Oceanotoga teriensis</name>
    <dbReference type="NCBI Taxonomy" id="515440"/>
    <lineage>
        <taxon>Bacteria</taxon>
        <taxon>Thermotogati</taxon>
        <taxon>Thermotogota</taxon>
        <taxon>Thermotogae</taxon>
        <taxon>Petrotogales</taxon>
        <taxon>Petrotogaceae</taxon>
        <taxon>Oceanotoga</taxon>
    </lineage>
</organism>
<sequence>MIYDYEKTPVEYSIKSEQDYEVYKFKAVYNEEHYKENNYQYVHVFEPYSNIKGDIIFVHGIGPRNIEYLEWYARYFRENGFRTSVVILPYHLNRKPSNMIAGDPFYSSEPEECVKLFHNSVKDIRRTIDLIECFKGYKKDKLYLMGVSFGGIIGTMSLALDKRIKKGILMITGGNWRWINFYSPYTQRVRDAYEKYGNSFGCRNEESCIKYRKDALSLVKKNISSIEDIFNKTPITCYHYDPLSYAKFVNQDVLFIRGIFDKIIPQRSTDELIELLPNKKVKKIPTGHKTSILFKKIVGSWVINYLEKY</sequence>
<evidence type="ECO:0000313" key="2">
    <source>
        <dbReference type="EMBL" id="PWJ87124.1"/>
    </source>
</evidence>
<gene>
    <name evidence="2" type="ORF">C7380_1266</name>
</gene>
<keyword evidence="1" id="KW-1133">Transmembrane helix</keyword>